<dbReference type="CDD" id="cd06170">
    <property type="entry name" value="LuxR_C_like"/>
    <property type="match status" value="1"/>
</dbReference>
<proteinExistence type="predicted"/>
<dbReference type="RefSeq" id="WP_142001400.1">
    <property type="nucleotide sequence ID" value="NZ_VFML01000001.1"/>
</dbReference>
<evidence type="ECO:0000313" key="2">
    <source>
        <dbReference type="EMBL" id="TQJ05934.1"/>
    </source>
</evidence>
<dbReference type="SMART" id="SM00421">
    <property type="entry name" value="HTH_LUXR"/>
    <property type="match status" value="1"/>
</dbReference>
<accession>A0A542DSD6</accession>
<gene>
    <name evidence="2" type="ORF">FB471_5780</name>
</gene>
<dbReference type="InterPro" id="IPR016032">
    <property type="entry name" value="Sig_transdc_resp-reg_C-effctor"/>
</dbReference>
<dbReference type="SUPFAM" id="SSF52540">
    <property type="entry name" value="P-loop containing nucleoside triphosphate hydrolases"/>
    <property type="match status" value="1"/>
</dbReference>
<keyword evidence="3" id="KW-1185">Reference proteome</keyword>
<dbReference type="PRINTS" id="PR00038">
    <property type="entry name" value="HTHLUXR"/>
</dbReference>
<dbReference type="OrthoDB" id="9812579at2"/>
<dbReference type="GO" id="GO:0004674">
    <property type="term" value="F:protein serine/threonine kinase activity"/>
    <property type="evidence" value="ECO:0007669"/>
    <property type="project" value="UniProtKB-KW"/>
</dbReference>
<dbReference type="GO" id="GO:0016887">
    <property type="term" value="F:ATP hydrolysis activity"/>
    <property type="evidence" value="ECO:0007669"/>
    <property type="project" value="InterPro"/>
</dbReference>
<dbReference type="InterPro" id="IPR049945">
    <property type="entry name" value="AAA_22"/>
</dbReference>
<sequence length="766" mass="82929">MGPSSPEAVFPAEFPAEPTTYLGRRRELARVRTLLGTGSPVTLTGIGGVGKTRLAGRVVAAVAGEYPDGVAVIELAELREPELLADTVAARLGLPDQPARHRFGAVVDHLRDRRFLLVLDNCEHLVASCARFVAELVAACPKLSVLATSRQALGIDGEEVLPVPPLAVPGAEDVRSLADLESYGAVQLFLERGRAVLPSLTVTDDNYRDLVELCRSLDGLPLAIELAAVRLRSLSVAQLRRRLATPLAVLTWGSRGAPARHQALRALIDWSYALCSEPERRVLARASVFAGGFGLAAAEQVCAGAGVRPEDVPDLLHDLAGKSLLVTEDTGGEPRYRMTETLREYGAERLAEAGERVRVTREHRDWCAGLTARYETGWRGPDQVGWIRRISREHANVRVALDYCARTSGEAVVGLRMVNRLDAYWAVCGLLDEARGWLTRLLAAVPPQAPERALSLRLRTWCAVLQGDVPAALADVRAGRELARQTGDEIAAACAEVSRGLAEFCSGTEPDIPPAGRFAGALAVFRRHGMRPGADFAACQHRHAAATTGTIEDTRVLLGASIAAAEESGELFWRSWDWWVLSLAEEFFGDPGAAERAGLEAFRLQQVLGNRSAEPHAVHTLGRAAACRGDLVRAATLFGISGTRWKAIGADPRQFGRFTEHAATVAGQVFAALGEQEHRRYYRHGRGMSRDEAVRFVLGEPAAPDNPLTQREREVAELVTKGMTSREIAAELVISPRTATTHVNNILGKLALTSRAHLAAWVTDRR</sequence>
<dbReference type="GO" id="GO:0003677">
    <property type="term" value="F:DNA binding"/>
    <property type="evidence" value="ECO:0007669"/>
    <property type="project" value="InterPro"/>
</dbReference>
<reference evidence="2 3" key="1">
    <citation type="submission" date="2019-06" db="EMBL/GenBank/DDBJ databases">
        <title>Sequencing the genomes of 1000 actinobacteria strains.</title>
        <authorList>
            <person name="Klenk H.-P."/>
        </authorList>
    </citation>
    <scope>NUCLEOTIDE SEQUENCE [LARGE SCALE GENOMIC DNA]</scope>
    <source>
        <strain evidence="2 3">DSM 45679</strain>
    </source>
</reference>
<name>A0A542DSD6_AMYCI</name>
<dbReference type="AlphaFoldDB" id="A0A542DSD6"/>
<keyword evidence="2" id="KW-0808">Transferase</keyword>
<keyword evidence="2" id="KW-0723">Serine/threonine-protein kinase</keyword>
<dbReference type="SUPFAM" id="SSF46894">
    <property type="entry name" value="C-terminal effector domain of the bipartite response regulators"/>
    <property type="match status" value="1"/>
</dbReference>
<evidence type="ECO:0000313" key="3">
    <source>
        <dbReference type="Proteomes" id="UP000320876"/>
    </source>
</evidence>
<dbReference type="Gene3D" id="1.10.10.10">
    <property type="entry name" value="Winged helix-like DNA-binding domain superfamily/Winged helix DNA-binding domain"/>
    <property type="match status" value="1"/>
</dbReference>
<dbReference type="PROSITE" id="PS50043">
    <property type="entry name" value="HTH_LUXR_2"/>
    <property type="match status" value="1"/>
</dbReference>
<dbReference type="PANTHER" id="PTHR47691:SF3">
    <property type="entry name" value="HTH-TYPE TRANSCRIPTIONAL REGULATOR RV0890C-RELATED"/>
    <property type="match status" value="1"/>
</dbReference>
<dbReference type="EMBL" id="VFML01000001">
    <property type="protein sequence ID" value="TQJ05934.1"/>
    <property type="molecule type" value="Genomic_DNA"/>
</dbReference>
<dbReference type="Proteomes" id="UP000320876">
    <property type="component" value="Unassembled WGS sequence"/>
</dbReference>
<dbReference type="InterPro" id="IPR000792">
    <property type="entry name" value="Tscrpt_reg_LuxR_C"/>
</dbReference>
<dbReference type="PRINTS" id="PR00364">
    <property type="entry name" value="DISEASERSIST"/>
</dbReference>
<organism evidence="2 3">
    <name type="scientific">Amycolatopsis cihanbeyliensis</name>
    <dbReference type="NCBI Taxonomy" id="1128664"/>
    <lineage>
        <taxon>Bacteria</taxon>
        <taxon>Bacillati</taxon>
        <taxon>Actinomycetota</taxon>
        <taxon>Actinomycetes</taxon>
        <taxon>Pseudonocardiales</taxon>
        <taxon>Pseudonocardiaceae</taxon>
        <taxon>Amycolatopsis</taxon>
    </lineage>
</organism>
<dbReference type="Pfam" id="PF13401">
    <property type="entry name" value="AAA_22"/>
    <property type="match status" value="1"/>
</dbReference>
<dbReference type="InterPro" id="IPR036388">
    <property type="entry name" value="WH-like_DNA-bd_sf"/>
</dbReference>
<dbReference type="Pfam" id="PF25872">
    <property type="entry name" value="HTH_77"/>
    <property type="match status" value="1"/>
</dbReference>
<dbReference type="InterPro" id="IPR027417">
    <property type="entry name" value="P-loop_NTPase"/>
</dbReference>
<keyword evidence="2" id="KW-0418">Kinase</keyword>
<evidence type="ECO:0000259" key="1">
    <source>
        <dbReference type="PROSITE" id="PS50043"/>
    </source>
</evidence>
<dbReference type="InterPro" id="IPR058852">
    <property type="entry name" value="HTH_77"/>
</dbReference>
<comment type="caution">
    <text evidence="2">The sequence shown here is derived from an EMBL/GenBank/DDBJ whole genome shotgun (WGS) entry which is preliminary data.</text>
</comment>
<dbReference type="Gene3D" id="3.40.50.300">
    <property type="entry name" value="P-loop containing nucleotide triphosphate hydrolases"/>
    <property type="match status" value="1"/>
</dbReference>
<dbReference type="Pfam" id="PF00196">
    <property type="entry name" value="GerE"/>
    <property type="match status" value="1"/>
</dbReference>
<protein>
    <submittedName>
        <fullName evidence="2">Non-specific serine/threonine protein kinase</fullName>
    </submittedName>
</protein>
<feature type="domain" description="HTH luxR-type" evidence="1">
    <location>
        <begin position="701"/>
        <end position="766"/>
    </location>
</feature>
<dbReference type="GO" id="GO:0006355">
    <property type="term" value="P:regulation of DNA-templated transcription"/>
    <property type="evidence" value="ECO:0007669"/>
    <property type="project" value="InterPro"/>
</dbReference>
<dbReference type="PANTHER" id="PTHR47691">
    <property type="entry name" value="REGULATOR-RELATED"/>
    <property type="match status" value="1"/>
</dbReference>